<feature type="transmembrane region" description="Helical" evidence="1">
    <location>
        <begin position="345"/>
        <end position="363"/>
    </location>
</feature>
<feature type="transmembrane region" description="Helical" evidence="1">
    <location>
        <begin position="245"/>
        <end position="263"/>
    </location>
</feature>
<keyword evidence="1" id="KW-1133">Transmembrane helix</keyword>
<feature type="transmembrane region" description="Helical" evidence="1">
    <location>
        <begin position="270"/>
        <end position="291"/>
    </location>
</feature>
<organism evidence="2 3">
    <name type="scientific">Wenxinia saemankumensis</name>
    <dbReference type="NCBI Taxonomy" id="1447782"/>
    <lineage>
        <taxon>Bacteria</taxon>
        <taxon>Pseudomonadati</taxon>
        <taxon>Pseudomonadota</taxon>
        <taxon>Alphaproteobacteria</taxon>
        <taxon>Rhodobacterales</taxon>
        <taxon>Roseobacteraceae</taxon>
        <taxon>Wenxinia</taxon>
    </lineage>
</organism>
<proteinExistence type="predicted"/>
<keyword evidence="3" id="KW-1185">Reference proteome</keyword>
<sequence>MAAAFTASSAAAHEVLPAIGDMELAEGRLVFDVQADIEGFVAGIDLGAVADTDDAPQAGRHDTLRAMDPAELAAAFETAWPRIAPLIDIRAGQTRLEPELTGVAAGPVGEVDAPRPSTFSFAVDPPAGTAKVTVRWDSRLGSLVLRQNGVEAPYDGYLEPGQSSPGIALGGGSALGPWATFAAYIPVGFDHIVPLGLDHILFVLALFFLSTHLRPLLWQVTAFTAAHTITLALTALGVISLPGSVVEPIIAASIVFVAVENIFTRGLSPWRPAVVFVFGLLHGMGFASVLAEFGLPEGAFVPALLGFNVGVEVGQLFVILIAFLIVREAIRIDRGHDEVRLARDLYILLPGIFVGAAFLWMAWGQPEVGPMVFAIPAAFLSLLCWLSVERRDLVDSYRRIVAVPASAAIALIGAWWFVERVFL</sequence>
<gene>
    <name evidence="2" type="ORF">SAMN05444417_0217</name>
</gene>
<dbReference type="Pfam" id="PF13795">
    <property type="entry name" value="HupE_UreJ_2"/>
    <property type="match status" value="1"/>
</dbReference>
<name>A0A1M6A4Q0_9RHOB</name>
<dbReference type="Proteomes" id="UP000184292">
    <property type="component" value="Unassembled WGS sequence"/>
</dbReference>
<reference evidence="2 3" key="1">
    <citation type="submission" date="2016-11" db="EMBL/GenBank/DDBJ databases">
        <authorList>
            <person name="Jaros S."/>
            <person name="Januszkiewicz K."/>
            <person name="Wedrychowicz H."/>
        </authorList>
    </citation>
    <scope>NUCLEOTIDE SEQUENCE [LARGE SCALE GENOMIC DNA]</scope>
    <source>
        <strain evidence="2 3">DSM 100565</strain>
    </source>
</reference>
<feature type="transmembrane region" description="Helical" evidence="1">
    <location>
        <begin position="303"/>
        <end position="325"/>
    </location>
</feature>
<dbReference type="EMBL" id="FQYO01000001">
    <property type="protein sequence ID" value="SHI31349.1"/>
    <property type="molecule type" value="Genomic_DNA"/>
</dbReference>
<keyword evidence="1" id="KW-0472">Membrane</keyword>
<dbReference type="STRING" id="1447782.SAMN05444417_0217"/>
<evidence type="ECO:0000256" key="1">
    <source>
        <dbReference type="SAM" id="Phobius"/>
    </source>
</evidence>
<feature type="transmembrane region" description="Helical" evidence="1">
    <location>
        <begin position="369"/>
        <end position="388"/>
    </location>
</feature>
<dbReference type="InterPro" id="IPR032809">
    <property type="entry name" value="Put_HupE_UreJ"/>
</dbReference>
<accession>A0A1M6A4Q0</accession>
<protein>
    <submittedName>
        <fullName evidence="2">HupE / UreJ protein</fullName>
    </submittedName>
</protein>
<keyword evidence="1" id="KW-0812">Transmembrane</keyword>
<dbReference type="AlphaFoldDB" id="A0A1M6A4Q0"/>
<evidence type="ECO:0000313" key="3">
    <source>
        <dbReference type="Proteomes" id="UP000184292"/>
    </source>
</evidence>
<feature type="transmembrane region" description="Helical" evidence="1">
    <location>
        <begin position="400"/>
        <end position="418"/>
    </location>
</feature>
<evidence type="ECO:0000313" key="2">
    <source>
        <dbReference type="EMBL" id="SHI31349.1"/>
    </source>
</evidence>